<comment type="caution">
    <text evidence="1">The sequence shown here is derived from an EMBL/GenBank/DDBJ whole genome shotgun (WGS) entry which is preliminary data.</text>
</comment>
<organism evidence="1 2">
    <name type="scientific">Trichonephila clavata</name>
    <name type="common">Joro spider</name>
    <name type="synonym">Nephila clavata</name>
    <dbReference type="NCBI Taxonomy" id="2740835"/>
    <lineage>
        <taxon>Eukaryota</taxon>
        <taxon>Metazoa</taxon>
        <taxon>Ecdysozoa</taxon>
        <taxon>Arthropoda</taxon>
        <taxon>Chelicerata</taxon>
        <taxon>Arachnida</taxon>
        <taxon>Araneae</taxon>
        <taxon>Araneomorphae</taxon>
        <taxon>Entelegynae</taxon>
        <taxon>Araneoidea</taxon>
        <taxon>Nephilidae</taxon>
        <taxon>Trichonephila</taxon>
    </lineage>
</organism>
<reference evidence="1" key="1">
    <citation type="submission" date="2020-07" db="EMBL/GenBank/DDBJ databases">
        <title>Multicomponent nature underlies the extraordinary mechanical properties of spider dragline silk.</title>
        <authorList>
            <person name="Kono N."/>
            <person name="Nakamura H."/>
            <person name="Mori M."/>
            <person name="Yoshida Y."/>
            <person name="Ohtoshi R."/>
            <person name="Malay A.D."/>
            <person name="Moran D.A.P."/>
            <person name="Tomita M."/>
            <person name="Numata K."/>
            <person name="Arakawa K."/>
        </authorList>
    </citation>
    <scope>NUCLEOTIDE SEQUENCE</scope>
</reference>
<keyword evidence="2" id="KW-1185">Reference proteome</keyword>
<dbReference type="AlphaFoldDB" id="A0A8X6FPM0"/>
<evidence type="ECO:0000313" key="1">
    <source>
        <dbReference type="EMBL" id="GFQ86395.1"/>
    </source>
</evidence>
<sequence length="99" mass="11700">MSDLKLVKRNEDGKELFVSFSRKKNNIHQRSQINSKKLQQLSNAIHIFSNLQETTISTRCKTKTAWKKEFLKRNANIILSEFPNCCILQLHLYNDIYSR</sequence>
<dbReference type="EMBL" id="BMAO01013112">
    <property type="protein sequence ID" value="GFQ86395.1"/>
    <property type="molecule type" value="Genomic_DNA"/>
</dbReference>
<accession>A0A8X6FPM0</accession>
<proteinExistence type="predicted"/>
<gene>
    <name evidence="1" type="ORF">TNCT_305371</name>
</gene>
<protein>
    <submittedName>
        <fullName evidence="1">Uncharacterized protein</fullName>
    </submittedName>
</protein>
<dbReference type="Proteomes" id="UP000887116">
    <property type="component" value="Unassembled WGS sequence"/>
</dbReference>
<evidence type="ECO:0000313" key="2">
    <source>
        <dbReference type="Proteomes" id="UP000887116"/>
    </source>
</evidence>
<name>A0A8X6FPM0_TRICU</name>